<evidence type="ECO:0000313" key="4">
    <source>
        <dbReference type="Proteomes" id="UP000237640"/>
    </source>
</evidence>
<feature type="transmembrane region" description="Helical" evidence="1">
    <location>
        <begin position="401"/>
        <end position="426"/>
    </location>
</feature>
<keyword evidence="1" id="KW-1133">Transmembrane helix</keyword>
<feature type="transmembrane region" description="Helical" evidence="1">
    <location>
        <begin position="566"/>
        <end position="587"/>
    </location>
</feature>
<evidence type="ECO:0000256" key="1">
    <source>
        <dbReference type="SAM" id="Phobius"/>
    </source>
</evidence>
<feature type="transmembrane region" description="Helical" evidence="1">
    <location>
        <begin position="446"/>
        <end position="467"/>
    </location>
</feature>
<feature type="transmembrane region" description="Helical" evidence="1">
    <location>
        <begin position="248"/>
        <end position="267"/>
    </location>
</feature>
<feature type="transmembrane region" description="Helical" evidence="1">
    <location>
        <begin position="527"/>
        <end position="545"/>
    </location>
</feature>
<dbReference type="Proteomes" id="UP000237640">
    <property type="component" value="Unassembled WGS sequence"/>
</dbReference>
<feature type="transmembrane region" description="Helical" evidence="1">
    <location>
        <begin position="106"/>
        <end position="134"/>
    </location>
</feature>
<dbReference type="Pfam" id="PF01433">
    <property type="entry name" value="Peptidase_M1"/>
    <property type="match status" value="1"/>
</dbReference>
<proteinExistence type="predicted"/>
<dbReference type="AlphaFoldDB" id="A0A2T0MAF7"/>
<feature type="transmembrane region" description="Helical" evidence="1">
    <location>
        <begin position="18"/>
        <end position="36"/>
    </location>
</feature>
<protein>
    <submittedName>
        <fullName evidence="3">Peptidase M1-like protein</fullName>
    </submittedName>
</protein>
<feature type="domain" description="Peptidase M1 membrane alanine aminopeptidase" evidence="2">
    <location>
        <begin position="867"/>
        <end position="1078"/>
    </location>
</feature>
<dbReference type="GO" id="GO:0008270">
    <property type="term" value="F:zinc ion binding"/>
    <property type="evidence" value="ECO:0007669"/>
    <property type="project" value="InterPro"/>
</dbReference>
<sequence length="1194" mass="137945">MFKTFFFSEIKYTLRQPLVYVFLFIFALMEFFPMVSDAVQIGGAIGNFHRNSPFTLTKHVTVLCLLSLVMVITFFNNAALRDFNNGFDEILFSTPLYKSGYFFGRFFGALLVSTLPLLGVFVGMLTGTYMNTIFGWMDNSLFGSFNFEMFLNNYLLFILPNMFLAGAIIYALANVWRSTAISFLGGLLIISMYLISTTLTSDIHTESIAGLLDVFGINTYNIETKYFTTLEKNTISPSFSGLLLQNRLIWFSFGVMVLLWSYFTFSFKRQNKKDKKAKQEDFKREIIFTSPKLNPSFTANTSWIQFKSFFHISFLSIIKSTTFIILFLFCTIILIVDLIGGFENLGVRSYPVTYKVIDSIEGKTKLFLVVISIFFSGELIWKDRDAKINEVIDATAYTSFIALAAKFLSLLFTVVVFNLFFIGIGIAYQLLEGYTRVELDVYLLDFFYSNLPLFIVFSAITILVQVLSNNKYAGYFIAILILFVFESILQILDVQSNMLNMINGPFLQYSDMDGFGPGLKATLWYNLYWILLAFICLLVAGALWDRGVKSLFLRRLKAASKEVPKSYRSLVIITIVTWLGVAGFVYYNTQILNPYHSNSTNEQLAAEYEKKYEKHRNVISPKITEAKYYIDIFPSKRSVHAKAVIELTNTSSKPIDSLHLYGNKGWHSNVEIPNATIAYTDENYLYHIYELTPPLQPGQKIVMKLDNKYITKGFENNRGNTKIVHNGTFLKNRDILPVIGYNDEMELTDKNTRRKYGLTPKQGMPKLTKEVGEPHMRNYGLKGESDFINIETVISTSPDQIAVAPGSLINQWKEQNRNYFHYKIDTPSLNFYSFLSAEYKIAKRQWKGVDIEIYYDEKHHVNIEMMLDAVQRSLEYYTKNFGPYHHKQARIIEFPRYAKFAEAYPGTMPYSEAFGFIMNLENETDNNVIDWVVAHEMAHQWWAHQVIGADMQGAKMLSESFAEYSSLMTQKSIVNNPMKMRKFLQYNHDGYLRGRTGKREKEFPLYKTENQGYVHYGKGSIVLFALQDYIGEERVNTAMRNFLDEYKYTGPPYPSSHDFLRHLAPQVPDSLRHLIKDWFKEITLHDNRLKKANYERLDNGKYSITLEIESSKIKSDGLGNETKTAVNDWIDIGFFMDKEEEQLYQQRRLKFNTKETTITIQLDSLPVKAAIDPRRLLIDKVYEDNIKYIALKKE</sequence>
<feature type="transmembrane region" description="Helical" evidence="1">
    <location>
        <begin position="180"/>
        <end position="199"/>
    </location>
</feature>
<dbReference type="EMBL" id="PVYX01000002">
    <property type="protein sequence ID" value="PRX54445.1"/>
    <property type="molecule type" value="Genomic_DNA"/>
</dbReference>
<keyword evidence="1" id="KW-0812">Transmembrane</keyword>
<dbReference type="SUPFAM" id="SSF55486">
    <property type="entry name" value="Metalloproteases ('zincins'), catalytic domain"/>
    <property type="match status" value="1"/>
</dbReference>
<evidence type="ECO:0000259" key="2">
    <source>
        <dbReference type="Pfam" id="PF01433"/>
    </source>
</evidence>
<feature type="transmembrane region" description="Helical" evidence="1">
    <location>
        <begin position="362"/>
        <end position="381"/>
    </location>
</feature>
<feature type="transmembrane region" description="Helical" evidence="1">
    <location>
        <begin position="323"/>
        <end position="342"/>
    </location>
</feature>
<dbReference type="RefSeq" id="WP_106145722.1">
    <property type="nucleotide sequence ID" value="NZ_PVYX01000002.1"/>
</dbReference>
<dbReference type="InterPro" id="IPR027268">
    <property type="entry name" value="Peptidase_M4/M1_CTD_sf"/>
</dbReference>
<feature type="transmembrane region" description="Helical" evidence="1">
    <location>
        <begin position="154"/>
        <end position="173"/>
    </location>
</feature>
<dbReference type="GO" id="GO:0008237">
    <property type="term" value="F:metallopeptidase activity"/>
    <property type="evidence" value="ECO:0007669"/>
    <property type="project" value="InterPro"/>
</dbReference>
<dbReference type="OrthoDB" id="100605at2"/>
<accession>A0A2T0MAF7</accession>
<organism evidence="3 4">
    <name type="scientific">Flagellimonas meridianipacifica</name>
    <dbReference type="NCBI Taxonomy" id="1080225"/>
    <lineage>
        <taxon>Bacteria</taxon>
        <taxon>Pseudomonadati</taxon>
        <taxon>Bacteroidota</taxon>
        <taxon>Flavobacteriia</taxon>
        <taxon>Flavobacteriales</taxon>
        <taxon>Flavobacteriaceae</taxon>
        <taxon>Flagellimonas</taxon>
    </lineage>
</organism>
<evidence type="ECO:0000313" key="3">
    <source>
        <dbReference type="EMBL" id="PRX54445.1"/>
    </source>
</evidence>
<feature type="transmembrane region" description="Helical" evidence="1">
    <location>
        <begin position="474"/>
        <end position="492"/>
    </location>
</feature>
<reference evidence="3 4" key="1">
    <citation type="submission" date="2018-03" db="EMBL/GenBank/DDBJ databases">
        <title>Genomic Encyclopedia of Archaeal and Bacterial Type Strains, Phase II (KMG-II): from individual species to whole genera.</title>
        <authorList>
            <person name="Goeker M."/>
        </authorList>
    </citation>
    <scope>NUCLEOTIDE SEQUENCE [LARGE SCALE GENOMIC DNA]</scope>
    <source>
        <strain evidence="3 4">DSM 25027</strain>
    </source>
</reference>
<comment type="caution">
    <text evidence="3">The sequence shown here is derived from an EMBL/GenBank/DDBJ whole genome shotgun (WGS) entry which is preliminary data.</text>
</comment>
<dbReference type="InterPro" id="IPR014782">
    <property type="entry name" value="Peptidase_M1_dom"/>
</dbReference>
<keyword evidence="4" id="KW-1185">Reference proteome</keyword>
<keyword evidence="1" id="KW-0472">Membrane</keyword>
<gene>
    <name evidence="3" type="ORF">CLV81_2846</name>
</gene>
<name>A0A2T0MAF7_9FLAO</name>
<dbReference type="Gene3D" id="1.10.390.10">
    <property type="entry name" value="Neutral Protease Domain 2"/>
    <property type="match status" value="1"/>
</dbReference>
<feature type="transmembrane region" description="Helical" evidence="1">
    <location>
        <begin position="56"/>
        <end position="75"/>
    </location>
</feature>